<dbReference type="AlphaFoldDB" id="C3ZF17"/>
<feature type="signal peptide" evidence="2">
    <location>
        <begin position="1"/>
        <end position="25"/>
    </location>
</feature>
<dbReference type="InParanoid" id="C3ZF17"/>
<proteinExistence type="predicted"/>
<evidence type="ECO:0000256" key="2">
    <source>
        <dbReference type="SAM" id="SignalP"/>
    </source>
</evidence>
<name>C3ZF17_BRAFL</name>
<dbReference type="EMBL" id="GG666612">
    <property type="protein sequence ID" value="EEN49323.1"/>
    <property type="molecule type" value="Genomic_DNA"/>
</dbReference>
<evidence type="ECO:0000256" key="1">
    <source>
        <dbReference type="SAM" id="MobiDB-lite"/>
    </source>
</evidence>
<feature type="chain" id="PRO_5002936309" description="Ciliary neurotrophic factor" evidence="2">
    <location>
        <begin position="26"/>
        <end position="379"/>
    </location>
</feature>
<evidence type="ECO:0008006" key="4">
    <source>
        <dbReference type="Google" id="ProtNLM"/>
    </source>
</evidence>
<feature type="region of interest" description="Disordered" evidence="1">
    <location>
        <begin position="98"/>
        <end position="119"/>
    </location>
</feature>
<accession>C3ZF17</accession>
<organism>
    <name type="scientific">Branchiostoma floridae</name>
    <name type="common">Florida lancelet</name>
    <name type="synonym">Amphioxus</name>
    <dbReference type="NCBI Taxonomy" id="7739"/>
    <lineage>
        <taxon>Eukaryota</taxon>
        <taxon>Metazoa</taxon>
        <taxon>Chordata</taxon>
        <taxon>Cephalochordata</taxon>
        <taxon>Leptocardii</taxon>
        <taxon>Amphioxiformes</taxon>
        <taxon>Branchiostomatidae</taxon>
        <taxon>Branchiostoma</taxon>
    </lineage>
</organism>
<reference evidence="3" key="1">
    <citation type="journal article" date="2008" name="Nature">
        <title>The amphioxus genome and the evolution of the chordate karyotype.</title>
        <authorList>
            <consortium name="US DOE Joint Genome Institute (JGI-PGF)"/>
            <person name="Putnam N.H."/>
            <person name="Butts T."/>
            <person name="Ferrier D.E.K."/>
            <person name="Furlong R.F."/>
            <person name="Hellsten U."/>
            <person name="Kawashima T."/>
            <person name="Robinson-Rechavi M."/>
            <person name="Shoguchi E."/>
            <person name="Terry A."/>
            <person name="Yu J.-K."/>
            <person name="Benito-Gutierrez E.L."/>
            <person name="Dubchak I."/>
            <person name="Garcia-Fernandez J."/>
            <person name="Gibson-Brown J.J."/>
            <person name="Grigoriev I.V."/>
            <person name="Horton A.C."/>
            <person name="de Jong P.J."/>
            <person name="Jurka J."/>
            <person name="Kapitonov V.V."/>
            <person name="Kohara Y."/>
            <person name="Kuroki Y."/>
            <person name="Lindquist E."/>
            <person name="Lucas S."/>
            <person name="Osoegawa K."/>
            <person name="Pennacchio L.A."/>
            <person name="Salamov A.A."/>
            <person name="Satou Y."/>
            <person name="Sauka-Spengler T."/>
            <person name="Schmutz J."/>
            <person name="Shin-I T."/>
            <person name="Toyoda A."/>
            <person name="Bronner-Fraser M."/>
            <person name="Fujiyama A."/>
            <person name="Holland L.Z."/>
            <person name="Holland P.W.H."/>
            <person name="Satoh N."/>
            <person name="Rokhsar D.S."/>
        </authorList>
    </citation>
    <scope>NUCLEOTIDE SEQUENCE [LARGE SCALE GENOMIC DNA]</scope>
    <source>
        <strain evidence="3">S238N-H82</strain>
        <tissue evidence="3">Testes</tissue>
    </source>
</reference>
<gene>
    <name evidence="3" type="ORF">BRAFLDRAFT_83860</name>
</gene>
<keyword evidence="2" id="KW-0732">Signal</keyword>
<sequence>MEAFVHLYMIVLMCGTCILPDLAAAVPVIRHSDPAAHLPDSTAAAPVARLPDPAATAPVARLPDPAATAPVARLRDPTAAAPVARLQDPTARLVAHVPHTTPVTRRQDPAIATPAPVTRRQDPAVAIPVARLRDLPYPAAAPQATRLPDPTAADPVARLPNPAAAVTRVPDPGFQQPTLVQALTQNILGTNWTLALTAEAIRAMREVHFGDPHYDPGFEQPAWANSTVTVDDVESGRLEDSEILDRISSQLYIYKQEVGAVMQDEMMMMTSDAAEGGIRRVYQLVEQVYFKAGYMRRLLARTAHLMGHDDLESDHATDFDPAEPTSEYEKQLRALRVFLAYQAYLGQLRGVFAALLQREVATTARLGPPTSPALRNANE</sequence>
<evidence type="ECO:0000313" key="3">
    <source>
        <dbReference type="EMBL" id="EEN49323.1"/>
    </source>
</evidence>
<protein>
    <recommendedName>
        <fullName evidence="4">Ciliary neurotrophic factor</fullName>
    </recommendedName>
</protein>